<dbReference type="PANTHER" id="PTHR30069:SF27">
    <property type="entry name" value="BLL4766 PROTEIN"/>
    <property type="match status" value="1"/>
</dbReference>
<dbReference type="InterPro" id="IPR000531">
    <property type="entry name" value="Beta-barrel_TonB"/>
</dbReference>
<keyword evidence="7 8" id="KW-0998">Cell outer membrane</keyword>
<dbReference type="EMBL" id="CAAHFH010000001">
    <property type="protein sequence ID" value="VGO20347.1"/>
    <property type="molecule type" value="Genomic_DNA"/>
</dbReference>
<dbReference type="CDD" id="cd01347">
    <property type="entry name" value="ligand_gated_channel"/>
    <property type="match status" value="1"/>
</dbReference>
<feature type="signal peptide" evidence="11">
    <location>
        <begin position="1"/>
        <end position="19"/>
    </location>
</feature>
<dbReference type="RefSeq" id="WP_136061773.1">
    <property type="nucleotide sequence ID" value="NZ_CAAHFH010000001.1"/>
</dbReference>
<feature type="chain" id="PRO_5025423559" evidence="11">
    <location>
        <begin position="20"/>
        <end position="670"/>
    </location>
</feature>
<dbReference type="Proteomes" id="UP000346198">
    <property type="component" value="Unassembled WGS sequence"/>
</dbReference>
<dbReference type="Gene3D" id="2.170.130.10">
    <property type="entry name" value="TonB-dependent receptor, plug domain"/>
    <property type="match status" value="1"/>
</dbReference>
<evidence type="ECO:0000259" key="12">
    <source>
        <dbReference type="Pfam" id="PF00593"/>
    </source>
</evidence>
<gene>
    <name evidence="14" type="primary">cirA</name>
    <name evidence="14" type="ORF">SCARR_02410</name>
</gene>
<evidence type="ECO:0000256" key="6">
    <source>
        <dbReference type="ARBA" id="ARBA00023136"/>
    </source>
</evidence>
<evidence type="ECO:0000256" key="4">
    <source>
        <dbReference type="ARBA" id="ARBA00022692"/>
    </source>
</evidence>
<evidence type="ECO:0000259" key="13">
    <source>
        <dbReference type="Pfam" id="PF07715"/>
    </source>
</evidence>
<dbReference type="GO" id="GO:0015344">
    <property type="term" value="F:siderophore uptake transmembrane transporter activity"/>
    <property type="evidence" value="ECO:0007669"/>
    <property type="project" value="TreeGrafter"/>
</dbReference>
<comment type="subcellular location">
    <subcellularLocation>
        <location evidence="1 8">Cell outer membrane</location>
        <topology evidence="1 8">Multi-pass membrane protein</topology>
    </subcellularLocation>
</comment>
<dbReference type="PANTHER" id="PTHR30069">
    <property type="entry name" value="TONB-DEPENDENT OUTER MEMBRANE RECEPTOR"/>
    <property type="match status" value="1"/>
</dbReference>
<protein>
    <submittedName>
        <fullName evidence="14">Colicin I receptor</fullName>
    </submittedName>
</protein>
<proteinExistence type="inferred from homology"/>
<comment type="similarity">
    <text evidence="8 9">Belongs to the TonB-dependent receptor family.</text>
</comment>
<dbReference type="Pfam" id="PF00593">
    <property type="entry name" value="TonB_dep_Rec_b-barrel"/>
    <property type="match status" value="1"/>
</dbReference>
<dbReference type="Gene3D" id="2.40.170.20">
    <property type="entry name" value="TonB-dependent receptor, beta-barrel domain"/>
    <property type="match status" value="1"/>
</dbReference>
<dbReference type="Pfam" id="PF07715">
    <property type="entry name" value="Plug"/>
    <property type="match status" value="1"/>
</dbReference>
<name>A0A6C2ULP6_9BACT</name>
<keyword evidence="14" id="KW-0675">Receptor</keyword>
<dbReference type="InterPro" id="IPR012910">
    <property type="entry name" value="Plug_dom"/>
</dbReference>
<dbReference type="GO" id="GO:0044718">
    <property type="term" value="P:siderophore transmembrane transport"/>
    <property type="evidence" value="ECO:0007669"/>
    <property type="project" value="TreeGrafter"/>
</dbReference>
<reference evidence="14 15" key="1">
    <citation type="submission" date="2019-04" db="EMBL/GenBank/DDBJ databases">
        <authorList>
            <person name="Van Vliet M D."/>
        </authorList>
    </citation>
    <scope>NUCLEOTIDE SEQUENCE [LARGE SCALE GENOMIC DNA]</scope>
    <source>
        <strain evidence="14 15">F21</strain>
    </source>
</reference>
<sequence>MPFWVQLIAALAVVAPAFAGTNNAIVVSASRLDAVAVDVLDVPASATVVDRAAIERSHAQSMPDLLRQEANVRFRSTTGKGNAGELAMRGFGENSGLRVLVVVDGQKMNRPDMGGFDWQQLPLDDIESIEVLRGGNGVLYGNHALSGVINITTRKGGDPEGHVKASVGSFGFEEYGARYSGGAGILFYDVGVNYQREEGYRENALSWSKNANASLGADFGETDTVTFRISGGKNHYQFPGPLSYAQYRDDPEQSANAGKEKSDTDTALLTGLWESERAWGNVQVNGGVNWQDTDWRLTDSQGKNKQFGYSFSPKLKFGDDDQYVTGGIDLFYDTLDFDGDRETSVNDADLDRITAGPFLWAKQPVSDAISISGGARFEYARTDGKNKQLNTYTEEEFLDNPWGVLIPNPNYPGEPELDEEASFDDDFSKHGWAAEASVLWRPSDEWSAWAGYDRVYRYPALDETASYQGYPLADPLNEDLDPETGNNFEIGCKFRSEAWSASATMFYLMMDDEISYDEIANENVNIGSTDRYGSDLELAYSKEFYGATAMAELVRAVLDGGVNDGSRVPLVPKANCSLSFWVEPISALRLAGTYSWLSSQYQGGDFGNNARKIKPYGLFGLRADLYCCDRFSLYCKVDNVLDKDYVSSAYYGGYYPGSGRAFYGGVKVEF</sequence>
<keyword evidence="5 9" id="KW-0798">TonB box</keyword>
<evidence type="ECO:0000256" key="8">
    <source>
        <dbReference type="PROSITE-ProRule" id="PRU01360"/>
    </source>
</evidence>
<evidence type="ECO:0000256" key="2">
    <source>
        <dbReference type="ARBA" id="ARBA00022448"/>
    </source>
</evidence>
<dbReference type="PROSITE" id="PS52016">
    <property type="entry name" value="TONB_DEPENDENT_REC_3"/>
    <property type="match status" value="1"/>
</dbReference>
<keyword evidence="11" id="KW-0732">Signal</keyword>
<evidence type="ECO:0000256" key="3">
    <source>
        <dbReference type="ARBA" id="ARBA00022452"/>
    </source>
</evidence>
<keyword evidence="15" id="KW-1185">Reference proteome</keyword>
<dbReference type="SUPFAM" id="SSF56935">
    <property type="entry name" value="Porins"/>
    <property type="match status" value="1"/>
</dbReference>
<keyword evidence="3 8" id="KW-1134">Transmembrane beta strand</keyword>
<accession>A0A6C2ULP6</accession>
<dbReference type="InterPro" id="IPR039426">
    <property type="entry name" value="TonB-dep_rcpt-like"/>
</dbReference>
<evidence type="ECO:0000256" key="1">
    <source>
        <dbReference type="ARBA" id="ARBA00004571"/>
    </source>
</evidence>
<evidence type="ECO:0000256" key="11">
    <source>
        <dbReference type="SAM" id="SignalP"/>
    </source>
</evidence>
<keyword evidence="6 8" id="KW-0472">Membrane</keyword>
<dbReference type="InterPro" id="IPR036942">
    <property type="entry name" value="Beta-barrel_TonB_sf"/>
</dbReference>
<organism evidence="14 15">
    <name type="scientific">Pontiella sulfatireligans</name>
    <dbReference type="NCBI Taxonomy" id="2750658"/>
    <lineage>
        <taxon>Bacteria</taxon>
        <taxon>Pseudomonadati</taxon>
        <taxon>Kiritimatiellota</taxon>
        <taxon>Kiritimatiellia</taxon>
        <taxon>Kiritimatiellales</taxon>
        <taxon>Pontiellaceae</taxon>
        <taxon>Pontiella</taxon>
    </lineage>
</organism>
<evidence type="ECO:0000256" key="5">
    <source>
        <dbReference type="ARBA" id="ARBA00023077"/>
    </source>
</evidence>
<feature type="domain" description="TonB-dependent receptor plug" evidence="13">
    <location>
        <begin position="39"/>
        <end position="148"/>
    </location>
</feature>
<evidence type="ECO:0000256" key="9">
    <source>
        <dbReference type="RuleBase" id="RU003357"/>
    </source>
</evidence>
<feature type="region of interest" description="Disordered" evidence="10">
    <location>
        <begin position="240"/>
        <end position="262"/>
    </location>
</feature>
<evidence type="ECO:0000313" key="15">
    <source>
        <dbReference type="Proteomes" id="UP000346198"/>
    </source>
</evidence>
<dbReference type="AlphaFoldDB" id="A0A6C2ULP6"/>
<evidence type="ECO:0000256" key="10">
    <source>
        <dbReference type="SAM" id="MobiDB-lite"/>
    </source>
</evidence>
<keyword evidence="4 8" id="KW-0812">Transmembrane</keyword>
<dbReference type="InterPro" id="IPR037066">
    <property type="entry name" value="Plug_dom_sf"/>
</dbReference>
<evidence type="ECO:0000256" key="7">
    <source>
        <dbReference type="ARBA" id="ARBA00023237"/>
    </source>
</evidence>
<feature type="domain" description="TonB-dependent receptor-like beta-barrel" evidence="12">
    <location>
        <begin position="171"/>
        <end position="640"/>
    </location>
</feature>
<evidence type="ECO:0000313" key="14">
    <source>
        <dbReference type="EMBL" id="VGO20347.1"/>
    </source>
</evidence>
<dbReference type="GO" id="GO:0009279">
    <property type="term" value="C:cell outer membrane"/>
    <property type="evidence" value="ECO:0007669"/>
    <property type="project" value="UniProtKB-SubCell"/>
</dbReference>
<keyword evidence="2 8" id="KW-0813">Transport</keyword>